<proteinExistence type="predicted"/>
<keyword evidence="5" id="KW-1185">Reference proteome</keyword>
<dbReference type="GO" id="GO:0008270">
    <property type="term" value="F:zinc ion binding"/>
    <property type="evidence" value="ECO:0007669"/>
    <property type="project" value="InterPro"/>
</dbReference>
<evidence type="ECO:0000256" key="1">
    <source>
        <dbReference type="ARBA" id="ARBA00023015"/>
    </source>
</evidence>
<keyword evidence="2" id="KW-0804">Transcription</keyword>
<keyword evidence="1" id="KW-0805">Transcription regulation</keyword>
<protein>
    <recommendedName>
        <fullName evidence="6">Zn(2)-C6 fungal-type domain-containing protein</fullName>
    </recommendedName>
</protein>
<evidence type="ECO:0000313" key="4">
    <source>
        <dbReference type="EMBL" id="KAI1611165.1"/>
    </source>
</evidence>
<comment type="caution">
    <text evidence="4">The sequence shown here is derived from an EMBL/GenBank/DDBJ whole genome shotgun (WGS) entry which is preliminary data.</text>
</comment>
<evidence type="ECO:0000256" key="2">
    <source>
        <dbReference type="ARBA" id="ARBA00023163"/>
    </source>
</evidence>
<dbReference type="EMBL" id="MU404357">
    <property type="protein sequence ID" value="KAI1611165.1"/>
    <property type="molecule type" value="Genomic_DNA"/>
</dbReference>
<dbReference type="PANTHER" id="PTHR47784:SF4">
    <property type="entry name" value="ZN(II)2CYS6 TRANSCRIPTION FACTOR (EUROFUNG)"/>
    <property type="match status" value="1"/>
</dbReference>
<dbReference type="PANTHER" id="PTHR47784">
    <property type="entry name" value="STEROL UPTAKE CONTROL PROTEIN 2"/>
    <property type="match status" value="1"/>
</dbReference>
<evidence type="ECO:0008006" key="6">
    <source>
        <dbReference type="Google" id="ProtNLM"/>
    </source>
</evidence>
<name>A0AAN6DUS1_9EURO</name>
<dbReference type="GO" id="GO:0001228">
    <property type="term" value="F:DNA-binding transcription activator activity, RNA polymerase II-specific"/>
    <property type="evidence" value="ECO:0007669"/>
    <property type="project" value="TreeGrafter"/>
</dbReference>
<dbReference type="Proteomes" id="UP001203852">
    <property type="component" value="Unassembled WGS sequence"/>
</dbReference>
<sequence>MDGAVGKLAPKLRPIKDDDAAALKVCSRRPGLVVSSSQITSVYSGQAQAQAQAKFKTCYFVQLRAMSRRTHKKSRNGYQPSSLRTDSLTLKCDENHPICVNCDAAEIRCSFLGQNSPQIVPAVPQGNALPAAASRATTATLTPEATPWQTRTTTCHEQFDPYSLNLTHIELFNNLSNMDFLSPEDLTQPGIVPVALYIKYALTTPYLMHQLLATSAFHLSIKYAESRMFYREYATGLQTRALSLFNETNKVLEVTSANCAQMFLFSALIGVHLLCDALRYHRDSLEGFIHRFTHCVSIHCGVVAIILESTHLLRETEVGPHLIPSHVFEQTPSTSDPECEALRNLLHGTNLPQSSRKAYDNAIFRLQQVFEAQRAFTGTKLLVPLVFAWPALLSFEFMELLRQQQAEALVVLAHYAMLLHRGRDLWLMGDGGRFLIESICGSLASEWHEYLKMPIAALEETP</sequence>
<dbReference type="InterPro" id="IPR001138">
    <property type="entry name" value="Zn2Cys6_DnaBD"/>
</dbReference>
<reference evidence="4" key="1">
    <citation type="journal article" date="2022" name="bioRxiv">
        <title>Deciphering the potential niche of two novel black yeast fungi from a biological soil crust based on their genomes, phenotypes, and melanin regulation.</title>
        <authorList>
            <consortium name="DOE Joint Genome Institute"/>
            <person name="Carr E.C."/>
            <person name="Barton Q."/>
            <person name="Grambo S."/>
            <person name="Sullivan M."/>
            <person name="Renfro C.M."/>
            <person name="Kuo A."/>
            <person name="Pangilinan J."/>
            <person name="Lipzen A."/>
            <person name="Keymanesh K."/>
            <person name="Savage E."/>
            <person name="Barry K."/>
            <person name="Grigoriev I.V."/>
            <person name="Riekhof W.R."/>
            <person name="Harris S.S."/>
        </authorList>
    </citation>
    <scope>NUCLEOTIDE SEQUENCE</scope>
    <source>
        <strain evidence="4">JF 03-4F</strain>
    </source>
</reference>
<keyword evidence="3" id="KW-0539">Nucleus</keyword>
<gene>
    <name evidence="4" type="ORF">EDD36DRAFT_421173</name>
</gene>
<organism evidence="4 5">
    <name type="scientific">Exophiala viscosa</name>
    <dbReference type="NCBI Taxonomy" id="2486360"/>
    <lineage>
        <taxon>Eukaryota</taxon>
        <taxon>Fungi</taxon>
        <taxon>Dikarya</taxon>
        <taxon>Ascomycota</taxon>
        <taxon>Pezizomycotina</taxon>
        <taxon>Eurotiomycetes</taxon>
        <taxon>Chaetothyriomycetidae</taxon>
        <taxon>Chaetothyriales</taxon>
        <taxon>Herpotrichiellaceae</taxon>
        <taxon>Exophiala</taxon>
    </lineage>
</organism>
<evidence type="ECO:0000313" key="5">
    <source>
        <dbReference type="Proteomes" id="UP001203852"/>
    </source>
</evidence>
<dbReference type="InterPro" id="IPR053157">
    <property type="entry name" value="Sterol_Uptake_Regulator"/>
</dbReference>
<dbReference type="AlphaFoldDB" id="A0AAN6DUS1"/>
<dbReference type="CDD" id="cd00067">
    <property type="entry name" value="GAL4"/>
    <property type="match status" value="1"/>
</dbReference>
<evidence type="ECO:0000256" key="3">
    <source>
        <dbReference type="ARBA" id="ARBA00023242"/>
    </source>
</evidence>
<accession>A0AAN6DUS1</accession>